<dbReference type="EMBL" id="CP003924">
    <property type="protein sequence ID" value="AGS35801.1"/>
    <property type="molecule type" value="Genomic_DNA"/>
</dbReference>
<dbReference type="PATRIC" id="fig|1224163.3.peg.2350"/>
<dbReference type="Proteomes" id="UP000015388">
    <property type="component" value="Chromosome"/>
</dbReference>
<dbReference type="KEGG" id="cmd:B841_11645"/>
<dbReference type="eggNOG" id="ENOG5031GD0">
    <property type="taxonomic scope" value="Bacteria"/>
</dbReference>
<dbReference type="HOGENOM" id="CLU_2116907_0_0_11"/>
<dbReference type="AlphaFoldDB" id="S5TLP6"/>
<evidence type="ECO:0000313" key="1">
    <source>
        <dbReference type="EMBL" id="AGS35801.1"/>
    </source>
</evidence>
<dbReference type="RefSeq" id="WP_020935733.1">
    <property type="nucleotide sequence ID" value="NC_021915.1"/>
</dbReference>
<sequence>MANSANTPLNNPDPNWVWATPAIGVPWCTCGVDPLTKQPPHQVTRPLVTKYVTETLGSLPERMTNREIALVVQSLWRFPDITPPIAESLMRSVKAVNAQMAEDYPLATAMAAVKHFSNTWAGDDRP</sequence>
<protein>
    <submittedName>
        <fullName evidence="1">Uncharacterized protein</fullName>
    </submittedName>
</protein>
<accession>S5TLP6</accession>
<gene>
    <name evidence="1" type="ORF">B841_11645</name>
</gene>
<proteinExistence type="predicted"/>
<organism evidence="1 2">
    <name type="scientific">Corynebacterium maris DSM 45190</name>
    <dbReference type="NCBI Taxonomy" id="1224163"/>
    <lineage>
        <taxon>Bacteria</taxon>
        <taxon>Bacillati</taxon>
        <taxon>Actinomycetota</taxon>
        <taxon>Actinomycetes</taxon>
        <taxon>Mycobacteriales</taxon>
        <taxon>Corynebacteriaceae</taxon>
        <taxon>Corynebacterium</taxon>
    </lineage>
</organism>
<evidence type="ECO:0000313" key="2">
    <source>
        <dbReference type="Proteomes" id="UP000015388"/>
    </source>
</evidence>
<keyword evidence="2" id="KW-1185">Reference proteome</keyword>
<reference evidence="1 2" key="1">
    <citation type="submission" date="2012-11" db="EMBL/GenBank/DDBJ databases">
        <title>The complete genome sequence of Corynebacterium maris Coryn-1 (=DSM 45190).</title>
        <authorList>
            <person name="Schaffert L."/>
            <person name="Albersmeier A."/>
            <person name="Kalinowski J."/>
            <person name="Ruckert C."/>
        </authorList>
    </citation>
    <scope>NUCLEOTIDE SEQUENCE [LARGE SCALE GENOMIC DNA]</scope>
    <source>
        <strain evidence="2">Coryn-1</strain>
    </source>
</reference>
<name>S5TLP6_9CORY</name>
<dbReference type="STRING" id="1224163.B841_11645"/>